<evidence type="ECO:0000313" key="2">
    <source>
        <dbReference type="WBParaSite" id="Minc3s01874g26890"/>
    </source>
</evidence>
<organism evidence="1 2">
    <name type="scientific">Meloidogyne incognita</name>
    <name type="common">Southern root-knot nematode worm</name>
    <name type="synonym">Oxyuris incognita</name>
    <dbReference type="NCBI Taxonomy" id="6306"/>
    <lineage>
        <taxon>Eukaryota</taxon>
        <taxon>Metazoa</taxon>
        <taxon>Ecdysozoa</taxon>
        <taxon>Nematoda</taxon>
        <taxon>Chromadorea</taxon>
        <taxon>Rhabditida</taxon>
        <taxon>Tylenchina</taxon>
        <taxon>Tylenchomorpha</taxon>
        <taxon>Tylenchoidea</taxon>
        <taxon>Meloidogynidae</taxon>
        <taxon>Meloidogyninae</taxon>
        <taxon>Meloidogyne</taxon>
        <taxon>Meloidogyne incognita group</taxon>
    </lineage>
</organism>
<dbReference type="WBParaSite" id="Minc3s01874g26890">
    <property type="protein sequence ID" value="Minc3s01874g26890"/>
    <property type="gene ID" value="Minc3s01874g26890"/>
</dbReference>
<sequence length="153" mass="18054">MLKKRNNRFFTLFPSSQRCIEHRKIETFQSIFHFWSKSQIYKNSNKSQHNTSDKHSQSHTSKRFSFDLWRWCFGWCQTPIVNSSTAISSSVRAVVRWWIEFLTKCTSLIRTFTRILFIVAIILSTRPDGNFQRWSDSLPRGATLGDGLLRTDI</sequence>
<name>A0A914MK35_MELIC</name>
<evidence type="ECO:0000313" key="1">
    <source>
        <dbReference type="Proteomes" id="UP000887563"/>
    </source>
</evidence>
<dbReference type="Proteomes" id="UP000887563">
    <property type="component" value="Unplaced"/>
</dbReference>
<accession>A0A914MK35</accession>
<protein>
    <submittedName>
        <fullName evidence="2">Candidate secreted effector</fullName>
    </submittedName>
</protein>
<keyword evidence="1" id="KW-1185">Reference proteome</keyword>
<dbReference type="AlphaFoldDB" id="A0A914MK35"/>
<reference evidence="2" key="1">
    <citation type="submission" date="2022-11" db="UniProtKB">
        <authorList>
            <consortium name="WormBaseParasite"/>
        </authorList>
    </citation>
    <scope>IDENTIFICATION</scope>
</reference>
<proteinExistence type="predicted"/>